<sequence length="513" mass="56059">MSLIDLRFEKAAKILAESEDEVLEAAGLMALMRLETLKRRLKQSDTGGKPLMPILVQNKDTTPSRNTSTAWCYTSLPTLPAPVITTQSTTGRPFDSLKISFDHNPITVSFSNSSGSLKSSSDSKTAVATAQSVNSASLDLFSSPKSSCDSKTLATTAENSNFLSSNLFSSPKSTFEFNTTPTTVQTANAVFSSVFTSPISSSGCNTTATTIQSVNVLGSSVFTRPSFDLNMTSTTTHSTNAISSILLPSAKTRGDVTNMEPVATTSSMLISMPKSSRLYSQHQKVTTKTESSSSSRSSSPLNSFNVKKEKEASKVNNCKSLQDYNSLEWNFDLSKASSSRKSTVRKIPETKELILEKKSYGKNEHDSLIHEKYITDIRKNKESTSSSAVVPIRNLEREFGNLQVAKKEGTRSSLQVARPSSAEKQNEHRHFQANFLRNSQTFSPVYNIYETYNQSWHYNYTSPHLDLVALLYLELQGVVDAARSSVLIVVAAVTRQVRLVMGAVYVVVAVAGV</sequence>
<protein>
    <submittedName>
        <fullName evidence="2">Uncharacterized protein</fullName>
    </submittedName>
</protein>
<dbReference type="EMBL" id="JALNTZ010000005">
    <property type="protein sequence ID" value="KAJ3652011.1"/>
    <property type="molecule type" value="Genomic_DNA"/>
</dbReference>
<proteinExistence type="predicted"/>
<name>A0AA38MDH0_9CUCU</name>
<feature type="compositionally biased region" description="Polar residues" evidence="1">
    <location>
        <begin position="276"/>
        <end position="290"/>
    </location>
</feature>
<gene>
    <name evidence="2" type="ORF">Zmor_018012</name>
</gene>
<keyword evidence="3" id="KW-1185">Reference proteome</keyword>
<feature type="region of interest" description="Disordered" evidence="1">
    <location>
        <begin position="276"/>
        <end position="309"/>
    </location>
</feature>
<evidence type="ECO:0000313" key="3">
    <source>
        <dbReference type="Proteomes" id="UP001168821"/>
    </source>
</evidence>
<evidence type="ECO:0000256" key="1">
    <source>
        <dbReference type="SAM" id="MobiDB-lite"/>
    </source>
</evidence>
<dbReference type="AlphaFoldDB" id="A0AA38MDH0"/>
<comment type="caution">
    <text evidence="2">The sequence shown here is derived from an EMBL/GenBank/DDBJ whole genome shotgun (WGS) entry which is preliminary data.</text>
</comment>
<dbReference type="Proteomes" id="UP001168821">
    <property type="component" value="Unassembled WGS sequence"/>
</dbReference>
<organism evidence="2 3">
    <name type="scientific">Zophobas morio</name>
    <dbReference type="NCBI Taxonomy" id="2755281"/>
    <lineage>
        <taxon>Eukaryota</taxon>
        <taxon>Metazoa</taxon>
        <taxon>Ecdysozoa</taxon>
        <taxon>Arthropoda</taxon>
        <taxon>Hexapoda</taxon>
        <taxon>Insecta</taxon>
        <taxon>Pterygota</taxon>
        <taxon>Neoptera</taxon>
        <taxon>Endopterygota</taxon>
        <taxon>Coleoptera</taxon>
        <taxon>Polyphaga</taxon>
        <taxon>Cucujiformia</taxon>
        <taxon>Tenebrionidae</taxon>
        <taxon>Zophobas</taxon>
    </lineage>
</organism>
<accession>A0AA38MDH0</accession>
<evidence type="ECO:0000313" key="2">
    <source>
        <dbReference type="EMBL" id="KAJ3652011.1"/>
    </source>
</evidence>
<reference evidence="2" key="1">
    <citation type="journal article" date="2023" name="G3 (Bethesda)">
        <title>Whole genome assemblies of Zophobas morio and Tenebrio molitor.</title>
        <authorList>
            <person name="Kaur S."/>
            <person name="Stinson S.A."/>
            <person name="diCenzo G.C."/>
        </authorList>
    </citation>
    <scope>NUCLEOTIDE SEQUENCE</scope>
    <source>
        <strain evidence="2">QUZm001</strain>
    </source>
</reference>